<dbReference type="Proteomes" id="UP000675747">
    <property type="component" value="Unassembled WGS sequence"/>
</dbReference>
<keyword evidence="1" id="KW-1133">Transmembrane helix</keyword>
<dbReference type="RefSeq" id="WP_211926070.1">
    <property type="nucleotide sequence ID" value="NZ_JAGQFT020000004.1"/>
</dbReference>
<evidence type="ECO:0000256" key="1">
    <source>
        <dbReference type="SAM" id="Phobius"/>
    </source>
</evidence>
<dbReference type="AlphaFoldDB" id="A0A8J7VSI0"/>
<name>A0A8J7VSI0_9GAMM</name>
<comment type="caution">
    <text evidence="2">The sequence shown here is derived from an EMBL/GenBank/DDBJ whole genome shotgun (WGS) entry which is preliminary data.</text>
</comment>
<dbReference type="EMBL" id="JAGQFT010000035">
    <property type="protein sequence ID" value="MBR0562127.1"/>
    <property type="molecule type" value="Genomic_DNA"/>
</dbReference>
<proteinExistence type="predicted"/>
<gene>
    <name evidence="3" type="ORF">KB893_007740</name>
    <name evidence="2" type="ORF">KB893_06305</name>
</gene>
<dbReference type="EMBL" id="JAGQFT020000004">
    <property type="protein sequence ID" value="MBS7457026.1"/>
    <property type="molecule type" value="Genomic_DNA"/>
</dbReference>
<evidence type="ECO:0000313" key="4">
    <source>
        <dbReference type="Proteomes" id="UP000675747"/>
    </source>
</evidence>
<feature type="transmembrane region" description="Helical" evidence="1">
    <location>
        <begin position="22"/>
        <end position="45"/>
    </location>
</feature>
<evidence type="ECO:0000313" key="3">
    <source>
        <dbReference type="EMBL" id="MBS7457026.1"/>
    </source>
</evidence>
<keyword evidence="1" id="KW-0472">Membrane</keyword>
<organism evidence="2">
    <name type="scientific">Coralloluteibacterium stylophorae</name>
    <dbReference type="NCBI Taxonomy" id="1776034"/>
    <lineage>
        <taxon>Bacteria</taxon>
        <taxon>Pseudomonadati</taxon>
        <taxon>Pseudomonadota</taxon>
        <taxon>Gammaproteobacteria</taxon>
        <taxon>Lysobacterales</taxon>
        <taxon>Lysobacteraceae</taxon>
        <taxon>Coralloluteibacterium</taxon>
    </lineage>
</organism>
<keyword evidence="4" id="KW-1185">Reference proteome</keyword>
<keyword evidence="1" id="KW-0812">Transmembrane</keyword>
<reference evidence="2" key="2">
    <citation type="submission" date="2021-04" db="EMBL/GenBank/DDBJ databases">
        <authorList>
            <person name="Karlyshev A.V."/>
        </authorList>
    </citation>
    <scope>NUCLEOTIDE SEQUENCE</scope>
    <source>
        <strain evidence="2">LMG 29479</strain>
    </source>
</reference>
<accession>A0A8J7VSI0</accession>
<protein>
    <submittedName>
        <fullName evidence="2">Uncharacterized protein</fullName>
    </submittedName>
</protein>
<evidence type="ECO:0000313" key="2">
    <source>
        <dbReference type="EMBL" id="MBR0562127.1"/>
    </source>
</evidence>
<reference evidence="3 4" key="1">
    <citation type="journal article" date="2021" name="Microbiol. Resour. Announc.">
        <title>Draft Genome Sequence of Coralloluteibacterium stylophorae LMG 29479T.</title>
        <authorList>
            <person name="Karlyshev A.V."/>
            <person name="Kudryashova E.B."/>
            <person name="Ariskina E.V."/>
            <person name="Conroy A.P."/>
            <person name="Abidueva E.Y."/>
        </authorList>
    </citation>
    <scope>NUCLEOTIDE SEQUENCE [LARGE SCALE GENOMIC DNA]</scope>
    <source>
        <strain evidence="3 4">LMG 29479</strain>
    </source>
</reference>
<sequence length="349" mass="36467">MSTLVQSSTPVPASPANGGSRLVWWLLGGLLAVGLLVVLAIGGLLSWAWGAYREQAQAALQAEPAVAEQIGTIQDMSLDLVATGDAPGSELVFEVRGDRGAGTVTADFETVDADHERVASGSLVLTDGSRFELGEVDADAAWSDGDAPLDFRAQAEAAMAADPAIAAELGRILSSEMDEDASMAHPGADVFVFDLVGERGRGRVVAPFITVDAYSEWLGEGTLTLEDGRELEVGSPYPDAQARTGSGLDIDALYAEGMRMFQEQAQAALQADAAVAEHIGEIMVLEMDADATEAAPGEDTFVFDIAGSRGSGRVVADFITIDADTEQLGPGTLRLDDGRAIRLPSSTRL</sequence>